<name>A0A7W3JST3_9MICO</name>
<dbReference type="InterPro" id="IPR007139">
    <property type="entry name" value="DUF349"/>
</dbReference>
<proteinExistence type="predicted"/>
<feature type="coiled-coil region" evidence="1">
    <location>
        <begin position="325"/>
        <end position="382"/>
    </location>
</feature>
<evidence type="ECO:0000256" key="1">
    <source>
        <dbReference type="SAM" id="Coils"/>
    </source>
</evidence>
<keyword evidence="3" id="KW-1185">Reference proteome</keyword>
<dbReference type="Proteomes" id="UP000524237">
    <property type="component" value="Unassembled WGS sequence"/>
</dbReference>
<dbReference type="AlphaFoldDB" id="A0A7W3JST3"/>
<evidence type="ECO:0000313" key="3">
    <source>
        <dbReference type="Proteomes" id="UP000524237"/>
    </source>
</evidence>
<gene>
    <name evidence="2" type="ORF">FB555_000607</name>
</gene>
<dbReference type="RefSeq" id="WP_182483939.1">
    <property type="nucleotide sequence ID" value="NZ_JACGWU010000001.1"/>
</dbReference>
<dbReference type="EMBL" id="JACGWU010000001">
    <property type="protein sequence ID" value="MBA8828536.1"/>
    <property type="molecule type" value="Genomic_DNA"/>
</dbReference>
<accession>A0A7W3JST3</accession>
<organism evidence="2 3">
    <name type="scientific">Alpinimonas psychrophila</name>
    <dbReference type="NCBI Taxonomy" id="748908"/>
    <lineage>
        <taxon>Bacteria</taxon>
        <taxon>Bacillati</taxon>
        <taxon>Actinomycetota</taxon>
        <taxon>Actinomycetes</taxon>
        <taxon>Micrococcales</taxon>
        <taxon>Microbacteriaceae</taxon>
        <taxon>Alpinimonas</taxon>
    </lineage>
</organism>
<comment type="caution">
    <text evidence="2">The sequence shown here is derived from an EMBL/GenBank/DDBJ whole genome shotgun (WGS) entry which is preliminary data.</text>
</comment>
<keyword evidence="1" id="KW-0175">Coiled coil</keyword>
<reference evidence="2 3" key="1">
    <citation type="submission" date="2020-07" db="EMBL/GenBank/DDBJ databases">
        <title>Sequencing the genomes of 1000 actinobacteria strains.</title>
        <authorList>
            <person name="Klenk H.-P."/>
        </authorList>
    </citation>
    <scope>NUCLEOTIDE SEQUENCE [LARGE SCALE GENOMIC DNA]</scope>
    <source>
        <strain evidence="2 3">DSM 23737</strain>
    </source>
</reference>
<protein>
    <recommendedName>
        <fullName evidence="4">DUF349 domain-containing protein</fullName>
    </recommendedName>
</protein>
<evidence type="ECO:0008006" key="4">
    <source>
        <dbReference type="Google" id="ProtNLM"/>
    </source>
</evidence>
<dbReference type="Pfam" id="PF03993">
    <property type="entry name" value="DUF349"/>
    <property type="match status" value="2"/>
</dbReference>
<evidence type="ECO:0000313" key="2">
    <source>
        <dbReference type="EMBL" id="MBA8828536.1"/>
    </source>
</evidence>
<sequence length="406" mass="44510">MSEQELGRVDEAGNVYVKTESGERLVGQYADVPAEEALAFFTRKFADVAQSVVLLEQRVKRSAPANEIKTSLVSVRKAVDAGVGVGDFAKLSARLDRVAEALSELDADEVVKNTEATDAAKADRLAIVEAMESLAGQDPLKVQWKQATATADELFAKWQDHQKSAPRLSKTESNELWKRFRDARSTIDQHRRSHFAELDSRNKGAKAAKEALVTKAEELATAGPGGIPKYRALLDEWKISPRAGKKIDDALWARFKAAGDVLYGAKAEEDAVEDESFAANLVIKLELLADAEKLMSVTDRVQARQSLNTIQKKWDAAGKVPRAQVKSIEDRMRKVEATVRGLEDNHWNASNPEKQARSEGLAGQLEVKIGKLEVELAAANAAKNSKAVKEITEAISTQKAWLAILK</sequence>